<comment type="caution">
    <text evidence="2">The sequence shown here is derived from an EMBL/GenBank/DDBJ whole genome shotgun (WGS) entry which is preliminary data.</text>
</comment>
<dbReference type="Proteomes" id="UP001281003">
    <property type="component" value="Unassembled WGS sequence"/>
</dbReference>
<keyword evidence="1" id="KW-0732">Signal</keyword>
<evidence type="ECO:0000313" key="2">
    <source>
        <dbReference type="EMBL" id="KAK3400239.1"/>
    </source>
</evidence>
<sequence>MKFTVILALATTALAFTRPKANEYKNSDCTNQNYGHNSFWLNDVTMDDSTKSVYLTDGRTFEGVPKAWFAYSDKTHDGGDCKGERLGRLPEKCVNLDTLAYKRIKCVRSEML</sequence>
<keyword evidence="3" id="KW-1185">Reference proteome</keyword>
<evidence type="ECO:0000313" key="3">
    <source>
        <dbReference type="Proteomes" id="UP001281003"/>
    </source>
</evidence>
<proteinExistence type="predicted"/>
<gene>
    <name evidence="2" type="ORF">B0T20DRAFT_435179</name>
</gene>
<name>A0AAE0UE92_SORBR</name>
<dbReference type="EMBL" id="JAUTDP010000004">
    <property type="protein sequence ID" value="KAK3400239.1"/>
    <property type="molecule type" value="Genomic_DNA"/>
</dbReference>
<reference evidence="2" key="1">
    <citation type="journal article" date="2023" name="Mol. Phylogenet. Evol.">
        <title>Genome-scale phylogeny and comparative genomics of the fungal order Sordariales.</title>
        <authorList>
            <person name="Hensen N."/>
            <person name="Bonometti L."/>
            <person name="Westerberg I."/>
            <person name="Brannstrom I.O."/>
            <person name="Guillou S."/>
            <person name="Cros-Aarteil S."/>
            <person name="Calhoun S."/>
            <person name="Haridas S."/>
            <person name="Kuo A."/>
            <person name="Mondo S."/>
            <person name="Pangilinan J."/>
            <person name="Riley R."/>
            <person name="LaButti K."/>
            <person name="Andreopoulos B."/>
            <person name="Lipzen A."/>
            <person name="Chen C."/>
            <person name="Yan M."/>
            <person name="Daum C."/>
            <person name="Ng V."/>
            <person name="Clum A."/>
            <person name="Steindorff A."/>
            <person name="Ohm R.A."/>
            <person name="Martin F."/>
            <person name="Silar P."/>
            <person name="Natvig D.O."/>
            <person name="Lalanne C."/>
            <person name="Gautier V."/>
            <person name="Ament-Velasquez S.L."/>
            <person name="Kruys A."/>
            <person name="Hutchinson M.I."/>
            <person name="Powell A.J."/>
            <person name="Barry K."/>
            <person name="Miller A.N."/>
            <person name="Grigoriev I.V."/>
            <person name="Debuchy R."/>
            <person name="Gladieux P."/>
            <person name="Hiltunen Thoren M."/>
            <person name="Johannesson H."/>
        </authorList>
    </citation>
    <scope>NUCLEOTIDE SEQUENCE</scope>
    <source>
        <strain evidence="2">FGSC 1904</strain>
    </source>
</reference>
<protein>
    <submittedName>
        <fullName evidence="2">Uncharacterized protein</fullName>
    </submittedName>
</protein>
<dbReference type="AlphaFoldDB" id="A0AAE0UE92"/>
<reference evidence="2" key="2">
    <citation type="submission" date="2023-07" db="EMBL/GenBank/DDBJ databases">
        <authorList>
            <consortium name="Lawrence Berkeley National Laboratory"/>
            <person name="Haridas S."/>
            <person name="Hensen N."/>
            <person name="Bonometti L."/>
            <person name="Westerberg I."/>
            <person name="Brannstrom I.O."/>
            <person name="Guillou S."/>
            <person name="Cros-Aarteil S."/>
            <person name="Calhoun S."/>
            <person name="Kuo A."/>
            <person name="Mondo S."/>
            <person name="Pangilinan J."/>
            <person name="Riley R."/>
            <person name="LaButti K."/>
            <person name="Andreopoulos B."/>
            <person name="Lipzen A."/>
            <person name="Chen C."/>
            <person name="Yanf M."/>
            <person name="Daum C."/>
            <person name="Ng V."/>
            <person name="Clum A."/>
            <person name="Steindorff A."/>
            <person name="Ohm R."/>
            <person name="Martin F."/>
            <person name="Silar P."/>
            <person name="Natvig D."/>
            <person name="Lalanne C."/>
            <person name="Gautier V."/>
            <person name="Ament-velasquez S.L."/>
            <person name="Kruys A."/>
            <person name="Hutchinson M.I."/>
            <person name="Powell A.J."/>
            <person name="Barry K."/>
            <person name="Miller A.N."/>
            <person name="Grigoriev I.V."/>
            <person name="Debuchy R."/>
            <person name="Gladieux P."/>
            <person name="Thoren M.H."/>
            <person name="Johannesson H."/>
        </authorList>
    </citation>
    <scope>NUCLEOTIDE SEQUENCE</scope>
    <source>
        <strain evidence="2">FGSC 1904</strain>
    </source>
</reference>
<accession>A0AAE0UE92</accession>
<evidence type="ECO:0000256" key="1">
    <source>
        <dbReference type="SAM" id="SignalP"/>
    </source>
</evidence>
<feature type="chain" id="PRO_5042232288" evidence="1">
    <location>
        <begin position="16"/>
        <end position="112"/>
    </location>
</feature>
<organism evidence="2 3">
    <name type="scientific">Sordaria brevicollis</name>
    <dbReference type="NCBI Taxonomy" id="83679"/>
    <lineage>
        <taxon>Eukaryota</taxon>
        <taxon>Fungi</taxon>
        <taxon>Dikarya</taxon>
        <taxon>Ascomycota</taxon>
        <taxon>Pezizomycotina</taxon>
        <taxon>Sordariomycetes</taxon>
        <taxon>Sordariomycetidae</taxon>
        <taxon>Sordariales</taxon>
        <taxon>Sordariaceae</taxon>
        <taxon>Sordaria</taxon>
    </lineage>
</organism>
<feature type="signal peptide" evidence="1">
    <location>
        <begin position="1"/>
        <end position="15"/>
    </location>
</feature>